<evidence type="ECO:0000259" key="11">
    <source>
        <dbReference type="Pfam" id="PF08264"/>
    </source>
</evidence>
<organism evidence="12 13">
    <name type="scientific">Diabrotica balteata</name>
    <name type="common">Banded cucumber beetle</name>
    <dbReference type="NCBI Taxonomy" id="107213"/>
    <lineage>
        <taxon>Eukaryota</taxon>
        <taxon>Metazoa</taxon>
        <taxon>Ecdysozoa</taxon>
        <taxon>Arthropoda</taxon>
        <taxon>Hexapoda</taxon>
        <taxon>Insecta</taxon>
        <taxon>Pterygota</taxon>
        <taxon>Neoptera</taxon>
        <taxon>Endopterygota</taxon>
        <taxon>Coleoptera</taxon>
        <taxon>Polyphaga</taxon>
        <taxon>Cucujiformia</taxon>
        <taxon>Chrysomeloidea</taxon>
        <taxon>Chrysomelidae</taxon>
        <taxon>Galerucinae</taxon>
        <taxon>Diabroticina</taxon>
        <taxon>Diabroticites</taxon>
        <taxon>Diabrotica</taxon>
    </lineage>
</organism>
<dbReference type="Pfam" id="PF08264">
    <property type="entry name" value="Anticodon_1"/>
    <property type="match status" value="1"/>
</dbReference>
<sequence>MLFNGHFKNIKNIGRAYCTNPKKYAVLLPKTTFPLKLTGKKLIERDENVYSSAEFERLYIWQRGHLSEPEFVLHDGPPYANGRPHMGHAINKILKDTILRNEILKGNKVHYIPGWDCHGLPIELKALSNTKEKDPIEIRKRARNFAKEAIEEQKKIFMSWGVIGDWKHSYTTFSKDYMKLQLRQFFKLYKKNLVYRDIKPVHWSPSSQTALAEAELEYNEKHKSLSAYVQLKIKSVPKISSLADKDVYAIIWTTTPWTLPSNQAVCFNKEFSYSILKNPDTNEIYIVSTDLVEDVSKILNINFEAVQIVPGNALDDIVYEHPVYKNKVYNFLPSTHVTNAKGTGLVHLAGAHGPDDFLVCLKNKMQIVDLVDDRGCYTSEAGPSLQGKKCLTDGNNAVLEILGKNLLHKEMLTHSYPYDWRTKKPVIIKASKQWFINTQAIKSRAVELLEDVNILPHDRSEIYKTNLIKQIEKRPYWCISRQRKWGVPIPVLYNKTTSETIINENTISHHCRLIDEKGTDFWWKLNGQELLPENTCSKSDDIEKCEDIMDIWLDSGLSWSKVLEGPKVADMYLEGVDQFTGWFQSSLLTSVALRDKAPYKTIYVHGFAVDENGIKMSKSIGNVVDPEEIMKGKKGKNVYGVDTLRWWVACHANQQALANVSTNVLESSAEEVQKIRSVLRFALGCLSDYENKDLNKSRLLLIDRYMLHLLYEFHNKVTQHMQNFQYHKVSIAVINLLTNSVSALYYNSIKDRLYCDIQTSTERRAAQFTLFQIFEIIAQSVAPMLPHLVEELYFHFTQKENKTFFTSKHSQPTEDWNNSQIEKLFEVILGCKREVNKEAGANTINKVVDIIFSKDVYKNIIKPLTSLEELEKQLVDILQVSHVNIIESDLIEPYKISVSESKKCSCPRCRKVNSEKENELCMRCYEVCNSINSQTAVFTN</sequence>
<dbReference type="Pfam" id="PF00133">
    <property type="entry name" value="tRNA-synt_1"/>
    <property type="match status" value="1"/>
</dbReference>
<dbReference type="InterPro" id="IPR013155">
    <property type="entry name" value="M/V/L/I-tRNA-synth_anticd-bd"/>
</dbReference>
<dbReference type="Gene3D" id="1.10.730.20">
    <property type="match status" value="1"/>
</dbReference>
<keyword evidence="7 9" id="KW-0030">Aminoacyl-tRNA synthetase</keyword>
<comment type="similarity">
    <text evidence="1 9">Belongs to the class-I aminoacyl-tRNA synthetase family.</text>
</comment>
<evidence type="ECO:0000256" key="1">
    <source>
        <dbReference type="ARBA" id="ARBA00005594"/>
    </source>
</evidence>
<evidence type="ECO:0000313" key="12">
    <source>
        <dbReference type="EMBL" id="CAG9833589.1"/>
    </source>
</evidence>
<evidence type="ECO:0000256" key="9">
    <source>
        <dbReference type="RuleBase" id="RU363035"/>
    </source>
</evidence>
<feature type="domain" description="Methionyl/Valyl/Leucyl/Isoleucyl-tRNA synthetase anticodon-binding" evidence="11">
    <location>
        <begin position="703"/>
        <end position="842"/>
    </location>
</feature>
<evidence type="ECO:0000256" key="8">
    <source>
        <dbReference type="ARBA" id="ARBA00032665"/>
    </source>
</evidence>
<protein>
    <recommendedName>
        <fullName evidence="2">isoleucine--tRNA ligase</fullName>
        <ecNumber evidence="2">6.1.1.5</ecNumber>
    </recommendedName>
    <alternativeName>
        <fullName evidence="8">Isoleucyl-tRNA synthetase</fullName>
    </alternativeName>
</protein>
<dbReference type="PROSITE" id="PS00178">
    <property type="entry name" value="AA_TRNA_LIGASE_I"/>
    <property type="match status" value="1"/>
</dbReference>
<dbReference type="SUPFAM" id="SSF47323">
    <property type="entry name" value="Anticodon-binding domain of a subclass of class I aminoacyl-tRNA synthetases"/>
    <property type="match status" value="1"/>
</dbReference>
<keyword evidence="13" id="KW-1185">Reference proteome</keyword>
<dbReference type="InterPro" id="IPR014729">
    <property type="entry name" value="Rossmann-like_a/b/a_fold"/>
</dbReference>
<dbReference type="Gene3D" id="3.40.50.620">
    <property type="entry name" value="HUPs"/>
    <property type="match status" value="2"/>
</dbReference>
<dbReference type="SUPFAM" id="SSF52374">
    <property type="entry name" value="Nucleotidylyl transferase"/>
    <property type="match status" value="1"/>
</dbReference>
<dbReference type="GO" id="GO:0005739">
    <property type="term" value="C:mitochondrion"/>
    <property type="evidence" value="ECO:0007669"/>
    <property type="project" value="TreeGrafter"/>
</dbReference>
<evidence type="ECO:0000256" key="7">
    <source>
        <dbReference type="ARBA" id="ARBA00023146"/>
    </source>
</evidence>
<gene>
    <name evidence="12" type="ORF">DIABBA_LOCUS6978</name>
</gene>
<dbReference type="AlphaFoldDB" id="A0A9N9SZM6"/>
<keyword evidence="6 9" id="KW-0648">Protein biosynthesis</keyword>
<dbReference type="GO" id="GO:0005524">
    <property type="term" value="F:ATP binding"/>
    <property type="evidence" value="ECO:0007669"/>
    <property type="project" value="UniProtKB-KW"/>
</dbReference>
<proteinExistence type="inferred from homology"/>
<accession>A0A9N9SZM6</accession>
<dbReference type="InterPro" id="IPR033708">
    <property type="entry name" value="Anticodon_Ile_BEm"/>
</dbReference>
<dbReference type="PANTHER" id="PTHR42765">
    <property type="entry name" value="SOLEUCYL-TRNA SYNTHETASE"/>
    <property type="match status" value="1"/>
</dbReference>
<evidence type="ECO:0000256" key="5">
    <source>
        <dbReference type="ARBA" id="ARBA00022840"/>
    </source>
</evidence>
<evidence type="ECO:0000256" key="4">
    <source>
        <dbReference type="ARBA" id="ARBA00022741"/>
    </source>
</evidence>
<feature type="domain" description="Aminoacyl-tRNA synthetase class Ia" evidence="10">
    <location>
        <begin position="68"/>
        <end position="654"/>
    </location>
</feature>
<dbReference type="EC" id="6.1.1.5" evidence="2"/>
<dbReference type="SUPFAM" id="SSF50677">
    <property type="entry name" value="ValRS/IleRS/LeuRS editing domain"/>
    <property type="match status" value="1"/>
</dbReference>
<dbReference type="GO" id="GO:0002161">
    <property type="term" value="F:aminoacyl-tRNA deacylase activity"/>
    <property type="evidence" value="ECO:0007669"/>
    <property type="project" value="InterPro"/>
</dbReference>
<keyword evidence="3 9" id="KW-0436">Ligase</keyword>
<evidence type="ECO:0000256" key="2">
    <source>
        <dbReference type="ARBA" id="ARBA00013165"/>
    </source>
</evidence>
<dbReference type="GO" id="GO:0032543">
    <property type="term" value="P:mitochondrial translation"/>
    <property type="evidence" value="ECO:0007669"/>
    <property type="project" value="TreeGrafter"/>
</dbReference>
<dbReference type="GO" id="GO:0004822">
    <property type="term" value="F:isoleucine-tRNA ligase activity"/>
    <property type="evidence" value="ECO:0007669"/>
    <property type="project" value="UniProtKB-EC"/>
</dbReference>
<dbReference type="GO" id="GO:0000049">
    <property type="term" value="F:tRNA binding"/>
    <property type="evidence" value="ECO:0007669"/>
    <property type="project" value="InterPro"/>
</dbReference>
<dbReference type="InterPro" id="IPR009080">
    <property type="entry name" value="tRNAsynth_Ia_anticodon-bd"/>
</dbReference>
<dbReference type="NCBIfam" id="TIGR00392">
    <property type="entry name" value="ileS"/>
    <property type="match status" value="1"/>
</dbReference>
<keyword evidence="4 9" id="KW-0547">Nucleotide-binding</keyword>
<dbReference type="PANTHER" id="PTHR42765:SF1">
    <property type="entry name" value="ISOLEUCINE--TRNA LIGASE, MITOCHONDRIAL"/>
    <property type="match status" value="1"/>
</dbReference>
<dbReference type="FunFam" id="3.90.740.10:FF:000009">
    <property type="entry name" value="Isoleucyl-tRNA synthetase 2, mitochondrial"/>
    <property type="match status" value="1"/>
</dbReference>
<dbReference type="InterPro" id="IPR002301">
    <property type="entry name" value="Ile-tRNA-ligase"/>
</dbReference>
<evidence type="ECO:0000256" key="6">
    <source>
        <dbReference type="ARBA" id="ARBA00022917"/>
    </source>
</evidence>
<dbReference type="PRINTS" id="PR00984">
    <property type="entry name" value="TRNASYNTHILE"/>
</dbReference>
<dbReference type="Proteomes" id="UP001153709">
    <property type="component" value="Chromosome 4"/>
</dbReference>
<evidence type="ECO:0000313" key="13">
    <source>
        <dbReference type="Proteomes" id="UP001153709"/>
    </source>
</evidence>
<evidence type="ECO:0000256" key="3">
    <source>
        <dbReference type="ARBA" id="ARBA00022598"/>
    </source>
</evidence>
<dbReference type="InterPro" id="IPR009008">
    <property type="entry name" value="Val/Leu/Ile-tRNA-synth_edit"/>
</dbReference>
<dbReference type="InterPro" id="IPR001412">
    <property type="entry name" value="aa-tRNA-synth_I_CS"/>
</dbReference>
<dbReference type="Gene3D" id="1.10.10.830">
    <property type="entry name" value="Ile-tRNA synthetase CP2 domain-like"/>
    <property type="match status" value="1"/>
</dbReference>
<dbReference type="EMBL" id="OU898279">
    <property type="protein sequence ID" value="CAG9833589.1"/>
    <property type="molecule type" value="Genomic_DNA"/>
</dbReference>
<dbReference type="InterPro" id="IPR050081">
    <property type="entry name" value="Ile-tRNA_ligase"/>
</dbReference>
<name>A0A9N9SZM6_DIABA</name>
<dbReference type="InterPro" id="IPR002300">
    <property type="entry name" value="aa-tRNA-synth_Ia"/>
</dbReference>
<dbReference type="GO" id="GO:0006428">
    <property type="term" value="P:isoleucyl-tRNA aminoacylation"/>
    <property type="evidence" value="ECO:0007669"/>
    <property type="project" value="InterPro"/>
</dbReference>
<dbReference type="CDD" id="cd07960">
    <property type="entry name" value="Anticodon_Ia_Ile_BEm"/>
    <property type="match status" value="1"/>
</dbReference>
<dbReference type="OrthoDB" id="10264412at2759"/>
<reference evidence="12" key="1">
    <citation type="submission" date="2022-01" db="EMBL/GenBank/DDBJ databases">
        <authorList>
            <person name="King R."/>
        </authorList>
    </citation>
    <scope>NUCLEOTIDE SEQUENCE</scope>
</reference>
<evidence type="ECO:0000259" key="10">
    <source>
        <dbReference type="Pfam" id="PF00133"/>
    </source>
</evidence>
<keyword evidence="5 9" id="KW-0067">ATP-binding</keyword>
<dbReference type="Gene3D" id="3.90.740.10">
    <property type="entry name" value="Valyl/Leucyl/Isoleucyl-tRNA synthetase, editing domain"/>
    <property type="match status" value="1"/>
</dbReference>